<dbReference type="Gene3D" id="3.30.70.1450">
    <property type="entry name" value="Regulator of K+ conductance, C-terminal domain"/>
    <property type="match status" value="2"/>
</dbReference>
<accession>A0AAN5AKT4</accession>
<dbReference type="Pfam" id="PF02080">
    <property type="entry name" value="TrkA_C"/>
    <property type="match status" value="2"/>
</dbReference>
<dbReference type="Pfam" id="PF02254">
    <property type="entry name" value="TrkA_N"/>
    <property type="match status" value="2"/>
</dbReference>
<dbReference type="InterPro" id="IPR036291">
    <property type="entry name" value="NAD(P)-bd_dom_sf"/>
</dbReference>
<keyword evidence="6" id="KW-0406">Ion transport</keyword>
<gene>
    <name evidence="9" type="ORF">PEDI_26940</name>
</gene>
<reference evidence="9 10" key="1">
    <citation type="submission" date="2021-12" db="EMBL/GenBank/DDBJ databases">
        <title>Genome sequencing of bacteria with rrn-lacking chromosome and rrn-plasmid.</title>
        <authorList>
            <person name="Anda M."/>
            <person name="Iwasaki W."/>
        </authorList>
    </citation>
    <scope>NUCLEOTIDE SEQUENCE [LARGE SCALE GENOMIC DNA]</scope>
    <source>
        <strain evidence="9 10">NBRC 15940</strain>
    </source>
</reference>
<dbReference type="InterPro" id="IPR006036">
    <property type="entry name" value="K_uptake_TrkA"/>
</dbReference>
<keyword evidence="4" id="KW-0630">Potassium</keyword>
<dbReference type="NCBIfam" id="NF007039">
    <property type="entry name" value="PRK09496.3-2"/>
    <property type="match status" value="1"/>
</dbReference>
<dbReference type="InterPro" id="IPR050721">
    <property type="entry name" value="Trk_Ktr_HKT_K-transport"/>
</dbReference>
<protein>
    <recommendedName>
        <fullName evidence="1">Trk system potassium uptake protein TrkA</fullName>
    </recommendedName>
</protein>
<dbReference type="Proteomes" id="UP001310022">
    <property type="component" value="Unassembled WGS sequence"/>
</dbReference>
<evidence type="ECO:0000259" key="8">
    <source>
        <dbReference type="PROSITE" id="PS51202"/>
    </source>
</evidence>
<dbReference type="NCBIfam" id="NF007031">
    <property type="entry name" value="PRK09496.1-2"/>
    <property type="match status" value="1"/>
</dbReference>
<dbReference type="NCBIfam" id="NF007041">
    <property type="entry name" value="PRK09496.3-4"/>
    <property type="match status" value="1"/>
</dbReference>
<feature type="domain" description="RCK N-terminal" evidence="7">
    <location>
        <begin position="230"/>
        <end position="349"/>
    </location>
</feature>
<dbReference type="InterPro" id="IPR036721">
    <property type="entry name" value="RCK_C_sf"/>
</dbReference>
<feature type="domain" description="RCK C-terminal" evidence="8">
    <location>
        <begin position="141"/>
        <end position="225"/>
    </location>
</feature>
<keyword evidence="10" id="KW-1185">Reference proteome</keyword>
<dbReference type="NCBIfam" id="NF007038">
    <property type="entry name" value="PRK09496.2-6"/>
    <property type="match status" value="1"/>
</dbReference>
<dbReference type="SUPFAM" id="SSF116726">
    <property type="entry name" value="TrkA C-terminal domain-like"/>
    <property type="match status" value="2"/>
</dbReference>
<feature type="domain" description="RCK N-terminal" evidence="7">
    <location>
        <begin position="1"/>
        <end position="121"/>
    </location>
</feature>
<dbReference type="EMBL" id="BQKE01000001">
    <property type="protein sequence ID" value="GJM62142.1"/>
    <property type="molecule type" value="Genomic_DNA"/>
</dbReference>
<proteinExistence type="predicted"/>
<keyword evidence="2" id="KW-0813">Transport</keyword>
<dbReference type="InterPro" id="IPR006037">
    <property type="entry name" value="RCK_C"/>
</dbReference>
<evidence type="ECO:0000256" key="4">
    <source>
        <dbReference type="ARBA" id="ARBA00022958"/>
    </source>
</evidence>
<feature type="domain" description="RCK C-terminal" evidence="8">
    <location>
        <begin position="369"/>
        <end position="449"/>
    </location>
</feature>
<evidence type="ECO:0000313" key="9">
    <source>
        <dbReference type="EMBL" id="GJM62142.1"/>
    </source>
</evidence>
<organism evidence="9 10">
    <name type="scientific">Persicobacter diffluens</name>
    <dbReference type="NCBI Taxonomy" id="981"/>
    <lineage>
        <taxon>Bacteria</taxon>
        <taxon>Pseudomonadati</taxon>
        <taxon>Bacteroidota</taxon>
        <taxon>Cytophagia</taxon>
        <taxon>Cytophagales</taxon>
        <taxon>Persicobacteraceae</taxon>
        <taxon>Persicobacter</taxon>
    </lineage>
</organism>
<comment type="caution">
    <text evidence="9">The sequence shown here is derived from an EMBL/GenBank/DDBJ whole genome shotgun (WGS) entry which is preliminary data.</text>
</comment>
<evidence type="ECO:0000259" key="7">
    <source>
        <dbReference type="PROSITE" id="PS51201"/>
    </source>
</evidence>
<evidence type="ECO:0000256" key="3">
    <source>
        <dbReference type="ARBA" id="ARBA00022538"/>
    </source>
</evidence>
<dbReference type="PROSITE" id="PS51201">
    <property type="entry name" value="RCK_N"/>
    <property type="match status" value="2"/>
</dbReference>
<dbReference type="PANTHER" id="PTHR43833">
    <property type="entry name" value="POTASSIUM CHANNEL PROTEIN 2-RELATED-RELATED"/>
    <property type="match status" value="1"/>
</dbReference>
<dbReference type="SUPFAM" id="SSF51735">
    <property type="entry name" value="NAD(P)-binding Rossmann-fold domains"/>
    <property type="match status" value="2"/>
</dbReference>
<dbReference type="AlphaFoldDB" id="A0AAN5AKT4"/>
<dbReference type="PANTHER" id="PTHR43833:SF5">
    <property type="entry name" value="TRK SYSTEM POTASSIUM UPTAKE PROTEIN TRKA"/>
    <property type="match status" value="1"/>
</dbReference>
<sequence>MHIVIAGAGEVGFHLAKQLAHEQKDIVIVDTDKERLNYVSNQLDVAVIEGNSIYYDVLREAEIAKADLLIAVTPAEETNLATCMIGKKLGAQRTVARINNVDFLSHRQREDLRTLGIDELISPESLAAREIKRLLREAALTDTFEFDRGMLSLIGIRIEEGDPFTGLMLKETSSLNKDRDFVIVAILRNGKTIIPDGDTRLELNDNVYFVAEPTGVDRVFELKGGTKKKIRNIMILGGSRTGLHAAKKLSQKTNKYRVKVVERDREKCFKLADELPEALIINGDANDVNLLIEEGLEEMDAFIAVTGNSETNIISCLLAKNHHVAKTIALVENIDYILLSQTIGVDTMINKKLIAANFICRYLRRGNVLSIASIHGVDAEVLEFEVEENSAICFQKLRDLDFPEGAIIGGVIRNNQGFTTMGNFEFHPKDHVVVLCKSNVIRSVERFFK</sequence>
<evidence type="ECO:0000256" key="5">
    <source>
        <dbReference type="ARBA" id="ARBA00023027"/>
    </source>
</evidence>
<dbReference type="GO" id="GO:0015079">
    <property type="term" value="F:potassium ion transmembrane transporter activity"/>
    <property type="evidence" value="ECO:0007669"/>
    <property type="project" value="InterPro"/>
</dbReference>
<evidence type="ECO:0000256" key="6">
    <source>
        <dbReference type="ARBA" id="ARBA00023065"/>
    </source>
</evidence>
<evidence type="ECO:0000313" key="10">
    <source>
        <dbReference type="Proteomes" id="UP001310022"/>
    </source>
</evidence>
<dbReference type="NCBIfam" id="NF007032">
    <property type="entry name" value="PRK09496.1-4"/>
    <property type="match status" value="1"/>
</dbReference>
<keyword evidence="5" id="KW-0520">NAD</keyword>
<dbReference type="InterPro" id="IPR003148">
    <property type="entry name" value="RCK_N"/>
</dbReference>
<evidence type="ECO:0000256" key="1">
    <source>
        <dbReference type="ARBA" id="ARBA00017378"/>
    </source>
</evidence>
<dbReference type="Gene3D" id="3.40.50.720">
    <property type="entry name" value="NAD(P)-binding Rossmann-like Domain"/>
    <property type="match status" value="2"/>
</dbReference>
<dbReference type="PRINTS" id="PR00335">
    <property type="entry name" value="KUPTAKETRKA"/>
</dbReference>
<name>A0AAN5AKT4_9BACT</name>
<evidence type="ECO:0000256" key="2">
    <source>
        <dbReference type="ARBA" id="ARBA00022448"/>
    </source>
</evidence>
<dbReference type="PROSITE" id="PS51202">
    <property type="entry name" value="RCK_C"/>
    <property type="match status" value="2"/>
</dbReference>
<dbReference type="RefSeq" id="WP_338237494.1">
    <property type="nucleotide sequence ID" value="NZ_BQKE01000001.1"/>
</dbReference>
<dbReference type="GO" id="GO:0005886">
    <property type="term" value="C:plasma membrane"/>
    <property type="evidence" value="ECO:0007669"/>
    <property type="project" value="InterPro"/>
</dbReference>
<keyword evidence="3" id="KW-0633">Potassium transport</keyword>